<keyword evidence="6 9" id="KW-0788">Thiol protease</keyword>
<evidence type="ECO:0000256" key="1">
    <source>
        <dbReference type="ARBA" id="ARBA00000707"/>
    </source>
</evidence>
<proteinExistence type="inferred from homology"/>
<dbReference type="InterPro" id="IPR038765">
    <property type="entry name" value="Papain-like_cys_pep_sf"/>
</dbReference>
<evidence type="ECO:0000256" key="6">
    <source>
        <dbReference type="ARBA" id="ARBA00022807"/>
    </source>
</evidence>
<dbReference type="PANTHER" id="PTHR10589">
    <property type="entry name" value="UBIQUITIN CARBOXYL-TERMINAL HYDROLASE"/>
    <property type="match status" value="1"/>
</dbReference>
<keyword evidence="3 9" id="KW-0645">Protease</keyword>
<dbReference type="CDD" id="cd09617">
    <property type="entry name" value="Peptidase_C12_UCH37_BAP1"/>
    <property type="match status" value="1"/>
</dbReference>
<dbReference type="PANTHER" id="PTHR10589:SF16">
    <property type="entry name" value="UBIQUITIN CARBOXYL-TERMINAL HYDROLASE ISOZYME L5"/>
    <property type="match status" value="1"/>
</dbReference>
<keyword evidence="5 9" id="KW-0378">Hydrolase</keyword>
<evidence type="ECO:0000256" key="4">
    <source>
        <dbReference type="ARBA" id="ARBA00022786"/>
    </source>
</evidence>
<dbReference type="InterPro" id="IPR041507">
    <property type="entry name" value="UCH_C"/>
</dbReference>
<evidence type="ECO:0000256" key="11">
    <source>
        <dbReference type="SAM" id="Coils"/>
    </source>
</evidence>
<evidence type="ECO:0000256" key="7">
    <source>
        <dbReference type="ARBA" id="ARBA00046227"/>
    </source>
</evidence>
<dbReference type="Pfam" id="PF18031">
    <property type="entry name" value="UCH_C"/>
    <property type="match status" value="1"/>
</dbReference>
<comment type="similarity">
    <text evidence="2 9 10">Belongs to the peptidase C12 family.</text>
</comment>
<dbReference type="Gene3D" id="3.40.532.10">
    <property type="entry name" value="Peptidase C12, ubiquitin carboxyl-terminal hydrolase"/>
    <property type="match status" value="2"/>
</dbReference>
<keyword evidence="11" id="KW-0175">Coiled coil</keyword>
<sequence>MADSQSAGNWCLIESDPGVFTELIKEFGVKGVQVEELYCLGAEHFEHLKPIHGLIFLFKWVKDDEPTGSVVQDSRLEKIFFAKQVINNACATQAILSILLNCKHTDLVLGPTLSEFKDFSSSFDANMKGLTLSNSQPIRSCHNSFARTTLFEVESKLASKDDDVYHFVSYLPIDGRLYELDGLKDGPIDLGAVSPDADWLDVVRPVIEKRMKRTTLFEVESKLASKDDDVYHFVSYLPIDGRLYELDGLKDGPIDLGAVSPDADWLDVVRPVIEKRMKRYSEGEIHFNLMAIVSDRKMIYERKTIEIQKQIEESGMDTDVHQAEIAKLKLLIQDEENKSKRYQDENVRRKHNYLPLIVEILKILAKKGKLVSMYEKAKERAIEKDAKREEAKA</sequence>
<dbReference type="FunFam" id="1.20.58.860:FF:000001">
    <property type="entry name" value="Ubiquitin carboxyl-terminal hydrolase"/>
    <property type="match status" value="1"/>
</dbReference>
<evidence type="ECO:0000256" key="5">
    <source>
        <dbReference type="ARBA" id="ARBA00022801"/>
    </source>
</evidence>
<feature type="active site" description="Nucleophile" evidence="9">
    <location>
        <position position="90"/>
    </location>
</feature>
<evidence type="ECO:0000256" key="9">
    <source>
        <dbReference type="PROSITE-ProRule" id="PRU01393"/>
    </source>
</evidence>
<evidence type="ECO:0000313" key="13">
    <source>
        <dbReference type="EMBL" id="CAD7399665.1"/>
    </source>
</evidence>
<comment type="catalytic activity">
    <reaction evidence="1 9 10">
        <text>Thiol-dependent hydrolysis of ester, thioester, amide, peptide and isopeptide bonds formed by the C-terminal Gly of ubiquitin (a 76-residue protein attached to proteins as an intracellular targeting signal).</text>
        <dbReference type="EC" id="3.4.19.12"/>
    </reaction>
</comment>
<reference evidence="13" key="1">
    <citation type="submission" date="2020-11" db="EMBL/GenBank/DDBJ databases">
        <authorList>
            <person name="Tran Van P."/>
        </authorList>
    </citation>
    <scope>NUCLEOTIDE SEQUENCE</scope>
</reference>
<dbReference type="GO" id="GO:0005737">
    <property type="term" value="C:cytoplasm"/>
    <property type="evidence" value="ECO:0007669"/>
    <property type="project" value="TreeGrafter"/>
</dbReference>
<protein>
    <recommendedName>
        <fullName evidence="10">Ubiquitin carboxyl-terminal hydrolase</fullName>
        <ecNumber evidence="10">3.4.19.12</ecNumber>
    </recommendedName>
</protein>
<dbReference type="Gene3D" id="1.20.58.860">
    <property type="match status" value="1"/>
</dbReference>
<feature type="site" description="Important for enzyme activity" evidence="9">
    <location>
        <position position="247"/>
    </location>
</feature>
<evidence type="ECO:0000256" key="2">
    <source>
        <dbReference type="ARBA" id="ARBA00009326"/>
    </source>
</evidence>
<evidence type="ECO:0000256" key="8">
    <source>
        <dbReference type="ARBA" id="ARBA00049710"/>
    </source>
</evidence>
<dbReference type="InterPro" id="IPR036959">
    <property type="entry name" value="Peptidase_C12_UCH_sf"/>
</dbReference>
<gene>
    <name evidence="13" type="ORF">TCEB3V08_LOCUS5122</name>
</gene>
<dbReference type="InterPro" id="IPR001578">
    <property type="entry name" value="Peptidase_C12_UCH"/>
</dbReference>
<feature type="site" description="Transition state stabilizer" evidence="9">
    <location>
        <position position="84"/>
    </location>
</feature>
<dbReference type="AlphaFoldDB" id="A0A7R9CNP0"/>
<accession>A0A7R9CNP0</accession>
<dbReference type="PROSITE" id="PS52048">
    <property type="entry name" value="UCH_DOMAIN"/>
    <property type="match status" value="1"/>
</dbReference>
<feature type="coiled-coil region" evidence="11">
    <location>
        <begin position="318"/>
        <end position="345"/>
    </location>
</feature>
<name>A0A7R9CNP0_TIMCR</name>
<dbReference type="FunFam" id="3.40.532.10:FF:000009">
    <property type="entry name" value="Ubiquitin carboxyl-terminal hydrolase"/>
    <property type="match status" value="1"/>
</dbReference>
<evidence type="ECO:0000259" key="12">
    <source>
        <dbReference type="PROSITE" id="PS52048"/>
    </source>
</evidence>
<dbReference type="EC" id="3.4.19.12" evidence="10"/>
<comment type="subunit">
    <text evidence="8">Catalytic component of the polycomb repressive deubiquitinase (PR-DUB) complex, at least composed of caly/calypso, Asx and sba (MBD5/6 homolog). The PR-DUB complex associates with nucleosomes to mediate deubiquitination of histone H2AK118ub1 substrates; the association requires the positively charged C-terminal tail of caly, probably due to direct binding of DNA. Interacts (via ULD domain) with Asx (via DEUBAD domain); the interaction produces a stable heterodimer with a composite binding site for ubiquitin. Homodimerizes (via coiled-coil hinge-region between the UCH and ULD domains) to mediate assembly of 2 copies of the caly-Asx heterodimer into a bisymmetric tetramer; dimerization enhances PR-DUB association with nucleosomes.</text>
</comment>
<keyword evidence="4 9" id="KW-0833">Ubl conjugation pathway</keyword>
<organism evidence="13">
    <name type="scientific">Timema cristinae</name>
    <name type="common">Walking stick</name>
    <dbReference type="NCBI Taxonomy" id="61476"/>
    <lineage>
        <taxon>Eukaryota</taxon>
        <taxon>Metazoa</taxon>
        <taxon>Ecdysozoa</taxon>
        <taxon>Arthropoda</taxon>
        <taxon>Hexapoda</taxon>
        <taxon>Insecta</taxon>
        <taxon>Pterygota</taxon>
        <taxon>Neoptera</taxon>
        <taxon>Polyneoptera</taxon>
        <taxon>Phasmatodea</taxon>
        <taxon>Timematodea</taxon>
        <taxon>Timematoidea</taxon>
        <taxon>Timematidae</taxon>
        <taxon>Timema</taxon>
    </lineage>
</organism>
<dbReference type="GO" id="GO:0004843">
    <property type="term" value="F:cysteine-type deubiquitinase activity"/>
    <property type="evidence" value="ECO:0007669"/>
    <property type="project" value="UniProtKB-UniRule"/>
</dbReference>
<dbReference type="Pfam" id="PF01088">
    <property type="entry name" value="Peptidase_C12"/>
    <property type="match status" value="2"/>
</dbReference>
<evidence type="ECO:0000256" key="3">
    <source>
        <dbReference type="ARBA" id="ARBA00022670"/>
    </source>
</evidence>
<feature type="active site" description="Proton donor" evidence="9">
    <location>
        <position position="232"/>
    </location>
</feature>
<dbReference type="EMBL" id="OC317899">
    <property type="protein sequence ID" value="CAD7399665.1"/>
    <property type="molecule type" value="Genomic_DNA"/>
</dbReference>
<feature type="domain" description="UCH catalytic" evidence="12">
    <location>
        <begin position="9"/>
        <end position="294"/>
    </location>
</feature>
<dbReference type="GO" id="GO:0016579">
    <property type="term" value="P:protein deubiquitination"/>
    <property type="evidence" value="ECO:0007669"/>
    <property type="project" value="TreeGrafter"/>
</dbReference>
<dbReference type="GO" id="GO:0006511">
    <property type="term" value="P:ubiquitin-dependent protein catabolic process"/>
    <property type="evidence" value="ECO:0007669"/>
    <property type="project" value="UniProtKB-UniRule"/>
</dbReference>
<dbReference type="PRINTS" id="PR00707">
    <property type="entry name" value="UBCTHYDRLASE"/>
</dbReference>
<evidence type="ECO:0000256" key="10">
    <source>
        <dbReference type="RuleBase" id="RU361215"/>
    </source>
</evidence>
<dbReference type="SUPFAM" id="SSF54001">
    <property type="entry name" value="Cysteine proteinases"/>
    <property type="match status" value="2"/>
</dbReference>
<dbReference type="PROSITE" id="PS52049">
    <property type="entry name" value="ULD"/>
    <property type="match status" value="1"/>
</dbReference>
<comment type="function">
    <text evidence="7">Catalytic component of the polycomb repressive deubiquitinase (PR-DUB) complex, a complex that specifically mediates deubiquitination of histone H2A monoubiquitinated at 'Lys-119' (H2AK118ub1). Mediates bisymmetric organization of the PR-DUB complex and is involved in association with nucleosomes to mediate deubiquitination. Does not deubiquitinate monoubiquitinated histone H2B. Required to maintain the transcriptionally repressive state of homeotic genes throughout development. The PR-DUB complex has weak or no activity toward 'Lys-48'- and 'Lys-63'-linked polyubiquitin chains. Polycomb group (PcG) protein.</text>
</comment>